<gene>
    <name evidence="1" type="ORF">QWJ41_21370</name>
</gene>
<dbReference type="Proteomes" id="UP001168363">
    <property type="component" value="Unassembled WGS sequence"/>
</dbReference>
<dbReference type="EMBL" id="JAULSC010000365">
    <property type="protein sequence ID" value="MDO3398275.1"/>
    <property type="molecule type" value="Genomic_DNA"/>
</dbReference>
<name>A0ABT8TWD5_9ACTN</name>
<proteinExistence type="predicted"/>
<reference evidence="1" key="1">
    <citation type="submission" date="2023-06" db="EMBL/GenBank/DDBJ databases">
        <title>Genome sequence of Nocardioides sp. SOB44.</title>
        <authorList>
            <person name="Zhang G."/>
        </authorList>
    </citation>
    <scope>NUCLEOTIDE SEQUENCE</scope>
    <source>
        <strain evidence="1">SOB44</strain>
    </source>
</reference>
<feature type="non-terminal residue" evidence="1">
    <location>
        <position position="81"/>
    </location>
</feature>
<evidence type="ECO:0000313" key="2">
    <source>
        <dbReference type="Proteomes" id="UP001168363"/>
    </source>
</evidence>
<organism evidence="1 2">
    <name type="scientific">Nocardioides cremeus</name>
    <dbReference type="NCBI Taxonomy" id="3058044"/>
    <lineage>
        <taxon>Bacteria</taxon>
        <taxon>Bacillati</taxon>
        <taxon>Actinomycetota</taxon>
        <taxon>Actinomycetes</taxon>
        <taxon>Propionibacteriales</taxon>
        <taxon>Nocardioidaceae</taxon>
        <taxon>Nocardioides</taxon>
    </lineage>
</organism>
<protein>
    <submittedName>
        <fullName evidence="1">Uncharacterized protein</fullName>
    </submittedName>
</protein>
<comment type="caution">
    <text evidence="1">The sequence shown here is derived from an EMBL/GenBank/DDBJ whole genome shotgun (WGS) entry which is preliminary data.</text>
</comment>
<keyword evidence="2" id="KW-1185">Reference proteome</keyword>
<feature type="non-terminal residue" evidence="1">
    <location>
        <position position="1"/>
    </location>
</feature>
<sequence>RRLLVPRGGGSVVLPGEVGLVLRGGRTTTDRVDDVPTQPTGERAAAMVDKVAAGAAVEAGRRVELLLDHWGTHPPAALRSG</sequence>
<accession>A0ABT8TWD5</accession>
<evidence type="ECO:0000313" key="1">
    <source>
        <dbReference type="EMBL" id="MDO3398275.1"/>
    </source>
</evidence>